<keyword evidence="11" id="KW-1185">Reference proteome</keyword>
<keyword evidence="5" id="KW-1133">Transmembrane helix</keyword>
<proteinExistence type="inferred from homology"/>
<dbReference type="Proteomes" id="UP000762676">
    <property type="component" value="Unassembled WGS sequence"/>
</dbReference>
<evidence type="ECO:0000256" key="6">
    <source>
        <dbReference type="ARBA" id="ARBA00023136"/>
    </source>
</evidence>
<organism evidence="10 11">
    <name type="scientific">Elysia marginata</name>
    <dbReference type="NCBI Taxonomy" id="1093978"/>
    <lineage>
        <taxon>Eukaryota</taxon>
        <taxon>Metazoa</taxon>
        <taxon>Spiralia</taxon>
        <taxon>Lophotrochozoa</taxon>
        <taxon>Mollusca</taxon>
        <taxon>Gastropoda</taxon>
        <taxon>Heterobranchia</taxon>
        <taxon>Euthyneura</taxon>
        <taxon>Panpulmonata</taxon>
        <taxon>Sacoglossa</taxon>
        <taxon>Placobranchoidea</taxon>
        <taxon>Plakobranchidae</taxon>
        <taxon>Elysia</taxon>
    </lineage>
</organism>
<evidence type="ECO:0000256" key="7">
    <source>
        <dbReference type="ARBA" id="ARBA00023180"/>
    </source>
</evidence>
<dbReference type="InterPro" id="IPR005331">
    <property type="entry name" value="Sulfotransferase"/>
</dbReference>
<keyword evidence="8" id="KW-0735">Signal-anchor</keyword>
<dbReference type="Gene3D" id="3.40.50.300">
    <property type="entry name" value="P-loop containing nucleotide triphosphate hydrolases"/>
    <property type="match status" value="1"/>
</dbReference>
<keyword evidence="3 8" id="KW-0808">Transferase</keyword>
<sequence length="371" mass="42641">MSQGTTGLLLVLTYRVECRCWNSRGQIWMINRNSVNWPCGLHASYTDMSSCLDPWFAAQPKENRTRTYNMPRGWESNPRPPDHKSDALTTKPRCSAAMNGNYEVYISSEVSIFTIHEQNRLRHNKTLARGRLSSANGCPTAVIPATPDTLKVRPHWYRYMTILRDPITRFFSEWMNVRSGRTWMESRLHCGGRDATIEEVPWCFEGSRWVEPTIDEYLACPGNMGINRMTRMLADLNLSDCYRLDSNKTKTERDEIMLASAKSNLAQFTAFGLTEYPEQTQALLEKSVTGMKFKSPLARDPDINYGTSYVILSDDVWNKMVDVNHLDVRLYQYAKDLFFQRLESVGVPVPAGQFEAVRVSENFIYKIVHVV</sequence>
<dbReference type="InterPro" id="IPR010635">
    <property type="entry name" value="Heparan_SO4-6-sulfoTrfase"/>
</dbReference>
<evidence type="ECO:0000256" key="9">
    <source>
        <dbReference type="SAM" id="MobiDB-lite"/>
    </source>
</evidence>
<comment type="catalytic activity">
    <reaction evidence="8">
        <text>alpha-D-glucosaminyl-[heparan sulfate](n) + 3'-phosphoadenylyl sulfate = 6-sulfo-alpha-D-glucosaminyl-[heparan sulfate](n) + adenosine 3',5'-bisphosphate + H(+)</text>
        <dbReference type="Rhea" id="RHEA:56604"/>
        <dbReference type="Rhea" id="RHEA-COMP:9830"/>
        <dbReference type="Rhea" id="RHEA-COMP:14621"/>
        <dbReference type="ChEBI" id="CHEBI:15378"/>
        <dbReference type="ChEBI" id="CHEBI:58339"/>
        <dbReference type="ChEBI" id="CHEBI:58343"/>
        <dbReference type="ChEBI" id="CHEBI:58388"/>
        <dbReference type="ChEBI" id="CHEBI:140604"/>
    </reaction>
</comment>
<dbReference type="PANTHER" id="PTHR12812">
    <property type="entry name" value="HEPARAN SULFATE 6-O-SULFOTRANSFERASE 3"/>
    <property type="match status" value="1"/>
</dbReference>
<dbReference type="InterPro" id="IPR027417">
    <property type="entry name" value="P-loop_NTPase"/>
</dbReference>
<evidence type="ECO:0000256" key="3">
    <source>
        <dbReference type="ARBA" id="ARBA00022679"/>
    </source>
</evidence>
<keyword evidence="7" id="KW-0325">Glycoprotein</keyword>
<evidence type="ECO:0000313" key="11">
    <source>
        <dbReference type="Proteomes" id="UP000762676"/>
    </source>
</evidence>
<keyword evidence="4" id="KW-0812">Transmembrane</keyword>
<comment type="caution">
    <text evidence="10">The sequence shown here is derived from an EMBL/GenBank/DDBJ whole genome shotgun (WGS) entry which is preliminary data.</text>
</comment>
<name>A0AAV4FFC2_9GAST</name>
<evidence type="ECO:0000256" key="2">
    <source>
        <dbReference type="ARBA" id="ARBA00010109"/>
    </source>
</evidence>
<protein>
    <recommendedName>
        <fullName evidence="8">Heparan-sulfate 6-O-sulfotransferase</fullName>
        <ecNumber evidence="8">2.8.2.-</ecNumber>
    </recommendedName>
</protein>
<accession>A0AAV4FFC2</accession>
<evidence type="ECO:0000313" key="10">
    <source>
        <dbReference type="EMBL" id="GFR71565.1"/>
    </source>
</evidence>
<comment type="subcellular location">
    <subcellularLocation>
        <location evidence="1">Membrane</location>
        <topology evidence="1">Single-pass membrane protein</topology>
    </subcellularLocation>
    <subcellularLocation>
        <location evidence="8">Membrane</location>
        <topology evidence="8">Single-pass type II membrane protein</topology>
    </subcellularLocation>
</comment>
<dbReference type="EMBL" id="BMAT01011373">
    <property type="protein sequence ID" value="GFR71565.1"/>
    <property type="molecule type" value="Genomic_DNA"/>
</dbReference>
<dbReference type="GO" id="GO:0017095">
    <property type="term" value="F:heparan sulfate 6-sulfotransferase activity"/>
    <property type="evidence" value="ECO:0007669"/>
    <property type="project" value="TreeGrafter"/>
</dbReference>
<dbReference type="Pfam" id="PF03567">
    <property type="entry name" value="Sulfotransfer_2"/>
    <property type="match status" value="1"/>
</dbReference>
<dbReference type="AlphaFoldDB" id="A0AAV4FFC2"/>
<dbReference type="PANTHER" id="PTHR12812:SF0">
    <property type="entry name" value="HEPARAN-SULFATE 6-O-SULFOTRANSFERASE"/>
    <property type="match status" value="1"/>
</dbReference>
<evidence type="ECO:0000256" key="1">
    <source>
        <dbReference type="ARBA" id="ARBA00004167"/>
    </source>
</evidence>
<comment type="similarity">
    <text evidence="2 8">Belongs to the sulfotransferase 6 family.</text>
</comment>
<gene>
    <name evidence="10" type="ORF">ElyMa_005682700</name>
</gene>
<evidence type="ECO:0000256" key="5">
    <source>
        <dbReference type="ARBA" id="ARBA00022989"/>
    </source>
</evidence>
<evidence type="ECO:0000256" key="4">
    <source>
        <dbReference type="ARBA" id="ARBA00022692"/>
    </source>
</evidence>
<reference evidence="10 11" key="1">
    <citation type="journal article" date="2021" name="Elife">
        <title>Chloroplast acquisition without the gene transfer in kleptoplastic sea slugs, Plakobranchus ocellatus.</title>
        <authorList>
            <person name="Maeda T."/>
            <person name="Takahashi S."/>
            <person name="Yoshida T."/>
            <person name="Shimamura S."/>
            <person name="Takaki Y."/>
            <person name="Nagai Y."/>
            <person name="Toyoda A."/>
            <person name="Suzuki Y."/>
            <person name="Arimoto A."/>
            <person name="Ishii H."/>
            <person name="Satoh N."/>
            <person name="Nishiyama T."/>
            <person name="Hasebe M."/>
            <person name="Maruyama T."/>
            <person name="Minagawa J."/>
            <person name="Obokata J."/>
            <person name="Shigenobu S."/>
        </authorList>
    </citation>
    <scope>NUCLEOTIDE SEQUENCE [LARGE SCALE GENOMIC DNA]</scope>
</reference>
<feature type="region of interest" description="Disordered" evidence="9">
    <location>
        <begin position="67"/>
        <end position="88"/>
    </location>
</feature>
<dbReference type="GO" id="GO:0016020">
    <property type="term" value="C:membrane"/>
    <property type="evidence" value="ECO:0007669"/>
    <property type="project" value="UniProtKB-SubCell"/>
</dbReference>
<keyword evidence="6 8" id="KW-0472">Membrane</keyword>
<evidence type="ECO:0000256" key="8">
    <source>
        <dbReference type="RuleBase" id="RU364122"/>
    </source>
</evidence>
<dbReference type="EC" id="2.8.2.-" evidence="8"/>
<comment type="function">
    <text evidence="8">6-O-sulfation enzyme which catalyzes the transfer of sulfate from 3'-phosphoadenosine 5'-phosphosulfate (PAPS) to position 6 of the N-sulfoglucosamine residue (GlcNS) of heparan sulfate.</text>
</comment>